<proteinExistence type="predicted"/>
<dbReference type="AlphaFoldDB" id="A0A2J6X6C3"/>
<accession>A0A2J6X6C3</accession>
<protein>
    <submittedName>
        <fullName evidence="2">Molybdopterin synthase sulfur carrier subunit</fullName>
    </submittedName>
</protein>
<name>A0A2J6X6C3_9BACT</name>
<feature type="coiled-coil region" evidence="1">
    <location>
        <begin position="18"/>
        <end position="45"/>
    </location>
</feature>
<dbReference type="EMBL" id="PNIX01000229">
    <property type="protein sequence ID" value="PMP82265.1"/>
    <property type="molecule type" value="Genomic_DNA"/>
</dbReference>
<evidence type="ECO:0000256" key="1">
    <source>
        <dbReference type="SAM" id="Coils"/>
    </source>
</evidence>
<gene>
    <name evidence="2" type="ORF">C0175_03870</name>
</gene>
<organism evidence="2 3">
    <name type="scientific">Caldisericum exile</name>
    <dbReference type="NCBI Taxonomy" id="693075"/>
    <lineage>
        <taxon>Bacteria</taxon>
        <taxon>Pseudomonadati</taxon>
        <taxon>Caldisericota/Cryosericota group</taxon>
        <taxon>Caldisericota</taxon>
        <taxon>Caldisericia</taxon>
        <taxon>Caldisericales</taxon>
        <taxon>Caldisericaceae</taxon>
        <taxon>Caldisericum</taxon>
    </lineage>
</organism>
<reference evidence="2 3" key="1">
    <citation type="submission" date="2018-01" db="EMBL/GenBank/DDBJ databases">
        <title>Metagenomic assembled genomes from two thermal pools in the Uzon Caldera, Kamchatka, Russia.</title>
        <authorList>
            <person name="Wilkins L."/>
            <person name="Ettinger C."/>
        </authorList>
    </citation>
    <scope>NUCLEOTIDE SEQUENCE [LARGE SCALE GENOMIC DNA]</scope>
    <source>
        <strain evidence="2">ARK-10</strain>
    </source>
</reference>
<dbReference type="InterPro" id="IPR016155">
    <property type="entry name" value="Mopterin_synth/thiamin_S_b"/>
</dbReference>
<dbReference type="RefSeq" id="WP_416084539.1">
    <property type="nucleotide sequence ID" value="NZ_JBNARP010000001.1"/>
</dbReference>
<evidence type="ECO:0000313" key="3">
    <source>
        <dbReference type="Proteomes" id="UP000236910"/>
    </source>
</evidence>
<evidence type="ECO:0000313" key="2">
    <source>
        <dbReference type="EMBL" id="PMP82265.1"/>
    </source>
</evidence>
<dbReference type="Proteomes" id="UP000236910">
    <property type="component" value="Unassembled WGS sequence"/>
</dbReference>
<sequence length="95" mass="10846">MARVTVFLHGDLQEKFGVERLHLKVDNVKELINELKDKFPKLEEDVKFGRLIILINGRNIETLLNENTKFEDFDLVSLTLKDGGMIDFFPPDGGG</sequence>
<dbReference type="SUPFAM" id="SSF54285">
    <property type="entry name" value="MoaD/ThiS"/>
    <property type="match status" value="1"/>
</dbReference>
<comment type="caution">
    <text evidence="2">The sequence shown here is derived from an EMBL/GenBank/DDBJ whole genome shotgun (WGS) entry which is preliminary data.</text>
</comment>
<dbReference type="Gene3D" id="3.10.20.30">
    <property type="match status" value="1"/>
</dbReference>
<keyword evidence="1" id="KW-0175">Coiled coil</keyword>
<dbReference type="InterPro" id="IPR012675">
    <property type="entry name" value="Beta-grasp_dom_sf"/>
</dbReference>